<dbReference type="InterPro" id="IPR037401">
    <property type="entry name" value="SnoaL-like"/>
</dbReference>
<feature type="chain" id="PRO_5030792250" evidence="1">
    <location>
        <begin position="33"/>
        <end position="177"/>
    </location>
</feature>
<keyword evidence="4" id="KW-1185">Reference proteome</keyword>
<dbReference type="Gene3D" id="3.10.450.50">
    <property type="match status" value="1"/>
</dbReference>
<evidence type="ECO:0000259" key="2">
    <source>
        <dbReference type="Pfam" id="PF12680"/>
    </source>
</evidence>
<name>A0A7V7PK24_9HYPH</name>
<dbReference type="SUPFAM" id="SSF54427">
    <property type="entry name" value="NTF2-like"/>
    <property type="match status" value="1"/>
</dbReference>
<sequence>MSLASAPTRLASPCRAALLAIALASAALPAAARTPPSTGPIEQRNQAAVRDAFTAWEAGTGAIASLLASDVVWTIQGSGPIAGTYRGRDAFVERASKPLVSRLATPLVPKVHNVWAVDDRVIVRFDASATTTGGHRYSNQYVWIMKMRDGSVAEAEAFLDLVAYQKVVDENEPKPKG</sequence>
<feature type="signal peptide" evidence="1">
    <location>
        <begin position="1"/>
        <end position="32"/>
    </location>
</feature>
<accession>A0A7V7PK24</accession>
<dbReference type="Proteomes" id="UP000432089">
    <property type="component" value="Unassembled WGS sequence"/>
</dbReference>
<proteinExistence type="predicted"/>
<gene>
    <name evidence="3" type="ORF">F6X38_22920</name>
</gene>
<dbReference type="RefSeq" id="WP_150974014.1">
    <property type="nucleotide sequence ID" value="NZ_VZDO01000031.1"/>
</dbReference>
<feature type="domain" description="SnoaL-like" evidence="2">
    <location>
        <begin position="49"/>
        <end position="154"/>
    </location>
</feature>
<dbReference type="Pfam" id="PF12680">
    <property type="entry name" value="SnoaL_2"/>
    <property type="match status" value="1"/>
</dbReference>
<dbReference type="PANTHER" id="PTHR41252:SF1">
    <property type="entry name" value="BLR2505 PROTEIN"/>
    <property type="match status" value="1"/>
</dbReference>
<protein>
    <submittedName>
        <fullName evidence="3">Nuclear transport factor 2 family protein</fullName>
    </submittedName>
</protein>
<dbReference type="PANTHER" id="PTHR41252">
    <property type="entry name" value="BLR2505 PROTEIN"/>
    <property type="match status" value="1"/>
</dbReference>
<dbReference type="AlphaFoldDB" id="A0A7V7PK24"/>
<evidence type="ECO:0000313" key="4">
    <source>
        <dbReference type="Proteomes" id="UP000432089"/>
    </source>
</evidence>
<reference evidence="3 4" key="1">
    <citation type="submission" date="2019-09" db="EMBL/GenBank/DDBJ databases">
        <title>YIM 132180 draft genome.</title>
        <authorList>
            <person name="Zhang K."/>
        </authorList>
    </citation>
    <scope>NUCLEOTIDE SEQUENCE [LARGE SCALE GENOMIC DNA]</scope>
    <source>
        <strain evidence="3 4">YIM 132180</strain>
    </source>
</reference>
<evidence type="ECO:0000313" key="3">
    <source>
        <dbReference type="EMBL" id="KAB0675668.1"/>
    </source>
</evidence>
<keyword evidence="1" id="KW-0732">Signal</keyword>
<organism evidence="3 4">
    <name type="scientific">Plantimonas leprariae</name>
    <dbReference type="NCBI Taxonomy" id="2615207"/>
    <lineage>
        <taxon>Bacteria</taxon>
        <taxon>Pseudomonadati</taxon>
        <taxon>Pseudomonadota</taxon>
        <taxon>Alphaproteobacteria</taxon>
        <taxon>Hyphomicrobiales</taxon>
        <taxon>Aurantimonadaceae</taxon>
        <taxon>Plantimonas</taxon>
    </lineage>
</organism>
<dbReference type="InterPro" id="IPR032710">
    <property type="entry name" value="NTF2-like_dom_sf"/>
</dbReference>
<comment type="caution">
    <text evidence="3">The sequence shown here is derived from an EMBL/GenBank/DDBJ whole genome shotgun (WGS) entry which is preliminary data.</text>
</comment>
<dbReference type="EMBL" id="VZDO01000031">
    <property type="protein sequence ID" value="KAB0675668.1"/>
    <property type="molecule type" value="Genomic_DNA"/>
</dbReference>
<evidence type="ECO:0000256" key="1">
    <source>
        <dbReference type="SAM" id="SignalP"/>
    </source>
</evidence>